<dbReference type="RefSeq" id="WP_013253649.1">
    <property type="nucleotide sequence ID" value="NC_014364.1"/>
</dbReference>
<evidence type="ECO:0000313" key="5">
    <source>
        <dbReference type="Proteomes" id="UP000002318"/>
    </source>
</evidence>
<gene>
    <name evidence="4" type="ordered locus">Spirs_1052</name>
</gene>
<dbReference type="Proteomes" id="UP000002318">
    <property type="component" value="Chromosome"/>
</dbReference>
<evidence type="ECO:0000256" key="2">
    <source>
        <dbReference type="ARBA" id="ARBA00022801"/>
    </source>
</evidence>
<dbReference type="KEGG" id="ssm:Spirs_1052"/>
<evidence type="ECO:0000313" key="4">
    <source>
        <dbReference type="EMBL" id="ADK80185.1"/>
    </source>
</evidence>
<dbReference type="SUPFAM" id="SSF51338">
    <property type="entry name" value="Composite domain of metallo-dependent hydrolases"/>
    <property type="match status" value="1"/>
</dbReference>
<name>E1R0T6_SEDSS</name>
<proteinExistence type="predicted"/>
<dbReference type="InterPro" id="IPR013108">
    <property type="entry name" value="Amidohydro_3"/>
</dbReference>
<dbReference type="STRING" id="573413.Spirs_1052"/>
<keyword evidence="2" id="KW-0378">Hydrolase</keyword>
<keyword evidence="5" id="KW-1185">Reference proteome</keyword>
<dbReference type="eggNOG" id="COG0402">
    <property type="taxonomic scope" value="Bacteria"/>
</dbReference>
<dbReference type="PANTHER" id="PTHR32027:SF9">
    <property type="entry name" value="BLL3847 PROTEIN"/>
    <property type="match status" value="1"/>
</dbReference>
<keyword evidence="1" id="KW-0479">Metal-binding</keyword>
<dbReference type="Gene3D" id="2.30.40.10">
    <property type="entry name" value="Urease, subunit C, domain 1"/>
    <property type="match status" value="1"/>
</dbReference>
<feature type="domain" description="Amidohydrolase 3" evidence="3">
    <location>
        <begin position="39"/>
        <end position="63"/>
    </location>
</feature>
<dbReference type="AlphaFoldDB" id="E1R0T6"/>
<protein>
    <submittedName>
        <fullName evidence="4">Amidohydrolase 3</fullName>
    </submittedName>
</protein>
<dbReference type="GO" id="GO:0019239">
    <property type="term" value="F:deaminase activity"/>
    <property type="evidence" value="ECO:0007669"/>
    <property type="project" value="UniProtKB-ARBA"/>
</dbReference>
<dbReference type="EMBL" id="CP002116">
    <property type="protein sequence ID" value="ADK80185.1"/>
    <property type="molecule type" value="Genomic_DNA"/>
</dbReference>
<evidence type="ECO:0000256" key="1">
    <source>
        <dbReference type="ARBA" id="ARBA00022723"/>
    </source>
</evidence>
<evidence type="ECO:0000259" key="3">
    <source>
        <dbReference type="Pfam" id="PF07969"/>
    </source>
</evidence>
<dbReference type="Pfam" id="PF07969">
    <property type="entry name" value="Amidohydro_3"/>
    <property type="match status" value="2"/>
</dbReference>
<organism evidence="4 5">
    <name type="scientific">Sediminispirochaeta smaragdinae (strain DSM 11293 / JCM 15392 / SEBR 4228)</name>
    <name type="common">Spirochaeta smaragdinae</name>
    <dbReference type="NCBI Taxonomy" id="573413"/>
    <lineage>
        <taxon>Bacteria</taxon>
        <taxon>Pseudomonadati</taxon>
        <taxon>Spirochaetota</taxon>
        <taxon>Spirochaetia</taxon>
        <taxon>Spirochaetales</taxon>
        <taxon>Spirochaetaceae</taxon>
        <taxon>Sediminispirochaeta</taxon>
    </lineage>
</organism>
<dbReference type="FunFam" id="3.20.20.140:FF:000019">
    <property type="entry name" value="Cytosine deaminase"/>
    <property type="match status" value="1"/>
</dbReference>
<dbReference type="InterPro" id="IPR011059">
    <property type="entry name" value="Metal-dep_hydrolase_composite"/>
</dbReference>
<dbReference type="PANTHER" id="PTHR32027">
    <property type="entry name" value="CYTOSINE DEAMINASE"/>
    <property type="match status" value="1"/>
</dbReference>
<dbReference type="GO" id="GO:0016814">
    <property type="term" value="F:hydrolase activity, acting on carbon-nitrogen (but not peptide) bonds, in cyclic amidines"/>
    <property type="evidence" value="ECO:0007669"/>
    <property type="project" value="UniProtKB-ARBA"/>
</dbReference>
<dbReference type="InterPro" id="IPR052349">
    <property type="entry name" value="Metallo-hydrolase_Enzymes"/>
</dbReference>
<dbReference type="GO" id="GO:0046872">
    <property type="term" value="F:metal ion binding"/>
    <property type="evidence" value="ECO:0007669"/>
    <property type="project" value="UniProtKB-KW"/>
</dbReference>
<dbReference type="Gene3D" id="3.20.20.140">
    <property type="entry name" value="Metal-dependent hydrolases"/>
    <property type="match status" value="1"/>
</dbReference>
<reference evidence="4 5" key="1">
    <citation type="journal article" date="2010" name="Stand. Genomic Sci.">
        <title>Complete genome sequence of Spirochaeta smaragdinae type strain (SEBR 4228).</title>
        <authorList>
            <person name="Mavromatis K."/>
            <person name="Yasawong M."/>
            <person name="Chertkov O."/>
            <person name="Lapidus A."/>
            <person name="Lucas S."/>
            <person name="Nolan M."/>
            <person name="Del Rio T.G."/>
            <person name="Tice H."/>
            <person name="Cheng J.F."/>
            <person name="Pitluck S."/>
            <person name="Liolios K."/>
            <person name="Ivanova N."/>
            <person name="Tapia R."/>
            <person name="Han C."/>
            <person name="Bruce D."/>
            <person name="Goodwin L."/>
            <person name="Pati A."/>
            <person name="Chen A."/>
            <person name="Palaniappan K."/>
            <person name="Land M."/>
            <person name="Hauser L."/>
            <person name="Chang Y.J."/>
            <person name="Jeffries C.D."/>
            <person name="Detter J.C."/>
            <person name="Rohde M."/>
            <person name="Brambilla E."/>
            <person name="Spring S."/>
            <person name="Goker M."/>
            <person name="Sikorski J."/>
            <person name="Woyke T."/>
            <person name="Bristow J."/>
            <person name="Eisen J.A."/>
            <person name="Markowitz V."/>
            <person name="Hugenholtz P."/>
            <person name="Klenk H.P."/>
            <person name="Kyrpides N.C."/>
        </authorList>
    </citation>
    <scope>NUCLEOTIDE SEQUENCE [LARGE SCALE GENOMIC DNA]</scope>
    <source>
        <strain evidence="5">DSM 11293 / JCM 15392 / SEBR 4228</strain>
    </source>
</reference>
<dbReference type="HOGENOM" id="CLU_031758_0_1_12"/>
<dbReference type="OrthoDB" id="9767366at2"/>
<dbReference type="SUPFAM" id="SSF51556">
    <property type="entry name" value="Metallo-dependent hydrolases"/>
    <property type="match status" value="1"/>
</dbReference>
<accession>E1R0T6</accession>
<sequence>MYDLVIKRGNIHGSGTMDLGIKEGFIVEKASRITEAGRKIIDASGKTVFPGFVDMHTHLDKAMTAGRIHNYSGTLLEAIKSMNAYFRDVDEEELYENGCNMVEMAIEAGTSILRSHITLERFTGMKLWESACKVREHYKDQMTIQLVAFPGAVERIVPGDAVYNLLERAIATGADAIGGCPTLSNNHRELTDTLFRLAKISGLPIDLHVDESEKANADALDYLAEKTMAYGMAGRVTAGHCTSLSAMDADAAARVIEKVASSGVNVVTLPSCNLFLMGRSDTKNRRRGTTRITELIEAGVPVAVASDNIRDPFRPFGNGDPLEELLLTAQVAQLDPYSRSQDLSAMITETPARAMGIRDYGLKQGCRADMVIVDAPNPVEALIGGKKGRTVIHGGVVIRG</sequence>
<dbReference type="InterPro" id="IPR032466">
    <property type="entry name" value="Metal_Hydrolase"/>
</dbReference>
<feature type="domain" description="Amidohydrolase 3" evidence="3">
    <location>
        <begin position="163"/>
        <end position="380"/>
    </location>
</feature>
<dbReference type="CDD" id="cd01293">
    <property type="entry name" value="Bact_CD"/>
    <property type="match status" value="1"/>
</dbReference>